<comment type="caution">
    <text evidence="1">Lacks conserved residue(s) required for the propagation of feature annotation.</text>
</comment>
<dbReference type="EMBL" id="RBLG01000003">
    <property type="protein sequence ID" value="RKS50520.1"/>
    <property type="molecule type" value="Genomic_DNA"/>
</dbReference>
<dbReference type="InterPro" id="IPR011006">
    <property type="entry name" value="CheY-like_superfamily"/>
</dbReference>
<comment type="caution">
    <text evidence="3">The sequence shown here is derived from an EMBL/GenBank/DDBJ whole genome shotgun (WGS) entry which is preliminary data.</text>
</comment>
<dbReference type="Gene3D" id="3.40.50.2300">
    <property type="match status" value="1"/>
</dbReference>
<dbReference type="Proteomes" id="UP000276282">
    <property type="component" value="Unassembled WGS sequence"/>
</dbReference>
<evidence type="ECO:0000313" key="4">
    <source>
        <dbReference type="Proteomes" id="UP000276282"/>
    </source>
</evidence>
<dbReference type="SUPFAM" id="SSF47226">
    <property type="entry name" value="Histidine-containing phosphotransfer domain, HPT domain"/>
    <property type="match status" value="1"/>
</dbReference>
<dbReference type="Gene3D" id="1.20.120.160">
    <property type="entry name" value="HPT domain"/>
    <property type="match status" value="1"/>
</dbReference>
<proteinExistence type="predicted"/>
<dbReference type="PROSITE" id="PS50110">
    <property type="entry name" value="RESPONSE_REGULATORY"/>
    <property type="match status" value="1"/>
</dbReference>
<evidence type="ECO:0000256" key="1">
    <source>
        <dbReference type="PROSITE-ProRule" id="PRU00169"/>
    </source>
</evidence>
<evidence type="ECO:0000313" key="3">
    <source>
        <dbReference type="EMBL" id="RKS50520.1"/>
    </source>
</evidence>
<gene>
    <name evidence="3" type="ORF">BC962_2290</name>
</gene>
<dbReference type="RefSeq" id="WP_121346124.1">
    <property type="nucleotide sequence ID" value="NZ_RBLG01000003.1"/>
</dbReference>
<dbReference type="OrthoDB" id="1451187at2"/>
<keyword evidence="4" id="KW-1185">Reference proteome</keyword>
<dbReference type="SUPFAM" id="SSF52172">
    <property type="entry name" value="CheY-like"/>
    <property type="match status" value="1"/>
</dbReference>
<dbReference type="InterPro" id="IPR001789">
    <property type="entry name" value="Sig_transdc_resp-reg_receiver"/>
</dbReference>
<reference evidence="3 4" key="1">
    <citation type="submission" date="2018-10" db="EMBL/GenBank/DDBJ databases">
        <title>Genomic Encyclopedia of Archaeal and Bacterial Type Strains, Phase II (KMG-II): from individual species to whole genera.</title>
        <authorList>
            <person name="Goeker M."/>
        </authorList>
    </citation>
    <scope>NUCLEOTIDE SEQUENCE [LARGE SCALE GENOMIC DNA]</scope>
    <source>
        <strain evidence="3 4">DSM 19839</strain>
    </source>
</reference>
<accession>A0A495PKZ5</accession>
<evidence type="ECO:0000259" key="2">
    <source>
        <dbReference type="PROSITE" id="PS50110"/>
    </source>
</evidence>
<sequence length="251" mass="28547">MKNLLDSPEKDATVILVESNLLEREKFNRISVLEGWKLVICDDGLDVIQWLNDNSNADLLVIEENSSPINGYQIADYIKSELGLAMPVIISTGKTPIKQENRMLSYVETTIKKPFIEGITVFQIRKTLAKAVEISPKQNDYYSLNYLNELSGGDKQFIQETIELFSSTINLELKTLNESLGQKDYLRIREIAHGIKPSFDMIENEKGKAICRLLDSEANEKDMSKLVSELNAEFANINKQLINDFPELNLR</sequence>
<protein>
    <recommendedName>
        <fullName evidence="2">Response regulatory domain-containing protein</fullName>
    </recommendedName>
</protein>
<feature type="domain" description="Response regulatory" evidence="2">
    <location>
        <begin position="13"/>
        <end position="128"/>
    </location>
</feature>
<dbReference type="AlphaFoldDB" id="A0A495PKZ5"/>
<name>A0A495PKZ5_9FLAO</name>
<dbReference type="GO" id="GO:0000160">
    <property type="term" value="P:phosphorelay signal transduction system"/>
    <property type="evidence" value="ECO:0007669"/>
    <property type="project" value="InterPro"/>
</dbReference>
<organism evidence="3 4">
    <name type="scientific">Gillisia mitskevichiae</name>
    <dbReference type="NCBI Taxonomy" id="270921"/>
    <lineage>
        <taxon>Bacteria</taxon>
        <taxon>Pseudomonadati</taxon>
        <taxon>Bacteroidota</taxon>
        <taxon>Flavobacteriia</taxon>
        <taxon>Flavobacteriales</taxon>
        <taxon>Flavobacteriaceae</taxon>
        <taxon>Gillisia</taxon>
    </lineage>
</organism>
<dbReference type="InterPro" id="IPR036641">
    <property type="entry name" value="HPT_dom_sf"/>
</dbReference>